<dbReference type="InterPro" id="IPR005119">
    <property type="entry name" value="LysR_subst-bd"/>
</dbReference>
<dbReference type="Gene3D" id="3.40.190.290">
    <property type="match status" value="1"/>
</dbReference>
<dbReference type="PANTHER" id="PTHR30346">
    <property type="entry name" value="TRANSCRIPTIONAL DUAL REGULATOR HCAR-RELATED"/>
    <property type="match status" value="1"/>
</dbReference>
<dbReference type="InterPro" id="IPR036388">
    <property type="entry name" value="WH-like_DNA-bd_sf"/>
</dbReference>
<evidence type="ECO:0000256" key="2">
    <source>
        <dbReference type="ARBA" id="ARBA00023015"/>
    </source>
</evidence>
<dbReference type="RefSeq" id="WP_074572676.1">
    <property type="nucleotide sequence ID" value="NZ_FNJQ01000020.1"/>
</dbReference>
<dbReference type="GO" id="GO:0003700">
    <property type="term" value="F:DNA-binding transcription factor activity"/>
    <property type="evidence" value="ECO:0007669"/>
    <property type="project" value="InterPro"/>
</dbReference>
<dbReference type="Gene3D" id="1.10.10.10">
    <property type="entry name" value="Winged helix-like DNA-binding domain superfamily/Winged helix DNA-binding domain"/>
    <property type="match status" value="1"/>
</dbReference>
<dbReference type="Proteomes" id="UP000182412">
    <property type="component" value="Unassembled WGS sequence"/>
</dbReference>
<evidence type="ECO:0000256" key="3">
    <source>
        <dbReference type="ARBA" id="ARBA00023125"/>
    </source>
</evidence>
<dbReference type="Pfam" id="PF03466">
    <property type="entry name" value="LysR_substrate"/>
    <property type="match status" value="1"/>
</dbReference>
<dbReference type="GO" id="GO:0003677">
    <property type="term" value="F:DNA binding"/>
    <property type="evidence" value="ECO:0007669"/>
    <property type="project" value="UniProtKB-KW"/>
</dbReference>
<accession>A0A1H0T089</accession>
<organism evidence="6 7">
    <name type="scientific">Selenomonas ruminantium</name>
    <dbReference type="NCBI Taxonomy" id="971"/>
    <lineage>
        <taxon>Bacteria</taxon>
        <taxon>Bacillati</taxon>
        <taxon>Bacillota</taxon>
        <taxon>Negativicutes</taxon>
        <taxon>Selenomonadales</taxon>
        <taxon>Selenomonadaceae</taxon>
        <taxon>Selenomonas</taxon>
    </lineage>
</organism>
<keyword evidence="4" id="KW-0804">Transcription</keyword>
<dbReference type="SUPFAM" id="SSF53850">
    <property type="entry name" value="Periplasmic binding protein-like II"/>
    <property type="match status" value="1"/>
</dbReference>
<proteinExistence type="inferred from homology"/>
<evidence type="ECO:0000313" key="7">
    <source>
        <dbReference type="Proteomes" id="UP000182412"/>
    </source>
</evidence>
<dbReference type="PANTHER" id="PTHR30346:SF0">
    <property type="entry name" value="HCA OPERON TRANSCRIPTIONAL ACTIVATOR HCAR"/>
    <property type="match status" value="1"/>
</dbReference>
<dbReference type="PROSITE" id="PS50931">
    <property type="entry name" value="HTH_LYSR"/>
    <property type="match status" value="1"/>
</dbReference>
<keyword evidence="3" id="KW-0238">DNA-binding</keyword>
<evidence type="ECO:0000256" key="4">
    <source>
        <dbReference type="ARBA" id="ARBA00023163"/>
    </source>
</evidence>
<dbReference type="OrthoDB" id="108771at2"/>
<dbReference type="PRINTS" id="PR00039">
    <property type="entry name" value="HTHLYSR"/>
</dbReference>
<sequence length="300" mass="34018">MLLRQIQYFMAVAESHHFTKAAKQLFVSQSALSQQINKLEEDLGVKLLDRISHPITLTPAGEEFYRCAQKIISDINHLELQMQHYSRDNQGTLHVGVITGLGKLPLTDIFSKFNTEISPQMQFSLTNCLSKKLCHMLGNHEVDIAIMAVPDELSTAEFELLSLQHEPFMVILPPAHPLANHAQINLKDLQSENFIFPTAENVSYDVFMAVCQKAGFTPNIVTYCNTPGQRIDLVHSGLGVSLISESGLTYFNHHADVVSRALTEPFYKHIAMVRRREEKHPPLVDKFWEYIRTNYGQDEA</sequence>
<name>A0A1H0T089_SELRU</name>
<dbReference type="SUPFAM" id="SSF46785">
    <property type="entry name" value="Winged helix' DNA-binding domain"/>
    <property type="match status" value="1"/>
</dbReference>
<dbReference type="EMBL" id="FNJQ01000020">
    <property type="protein sequence ID" value="SDP47225.1"/>
    <property type="molecule type" value="Genomic_DNA"/>
</dbReference>
<dbReference type="CDD" id="cd05466">
    <property type="entry name" value="PBP2_LTTR_substrate"/>
    <property type="match status" value="1"/>
</dbReference>
<dbReference type="InterPro" id="IPR000847">
    <property type="entry name" value="LysR_HTH_N"/>
</dbReference>
<dbReference type="Pfam" id="PF00126">
    <property type="entry name" value="HTH_1"/>
    <property type="match status" value="1"/>
</dbReference>
<gene>
    <name evidence="6" type="ORF">SAMN05216366_12051</name>
</gene>
<evidence type="ECO:0000256" key="1">
    <source>
        <dbReference type="ARBA" id="ARBA00009437"/>
    </source>
</evidence>
<dbReference type="AlphaFoldDB" id="A0A1H0T089"/>
<dbReference type="FunFam" id="1.10.10.10:FF:000001">
    <property type="entry name" value="LysR family transcriptional regulator"/>
    <property type="match status" value="1"/>
</dbReference>
<dbReference type="GO" id="GO:0032993">
    <property type="term" value="C:protein-DNA complex"/>
    <property type="evidence" value="ECO:0007669"/>
    <property type="project" value="TreeGrafter"/>
</dbReference>
<dbReference type="InterPro" id="IPR036390">
    <property type="entry name" value="WH_DNA-bd_sf"/>
</dbReference>
<evidence type="ECO:0000259" key="5">
    <source>
        <dbReference type="PROSITE" id="PS50931"/>
    </source>
</evidence>
<reference evidence="6 7" key="1">
    <citation type="submission" date="2016-10" db="EMBL/GenBank/DDBJ databases">
        <authorList>
            <person name="de Groot N.N."/>
        </authorList>
    </citation>
    <scope>NUCLEOTIDE SEQUENCE [LARGE SCALE GENOMIC DNA]</scope>
    <source>
        <strain evidence="6 7">S137</strain>
    </source>
</reference>
<feature type="domain" description="HTH lysR-type" evidence="5">
    <location>
        <begin position="1"/>
        <end position="58"/>
    </location>
</feature>
<keyword evidence="2" id="KW-0805">Transcription regulation</keyword>
<comment type="similarity">
    <text evidence="1">Belongs to the LysR transcriptional regulatory family.</text>
</comment>
<protein>
    <submittedName>
        <fullName evidence="6">Regulatory helix-turn-helix protein, lysR family</fullName>
    </submittedName>
</protein>
<evidence type="ECO:0000313" key="6">
    <source>
        <dbReference type="EMBL" id="SDP47225.1"/>
    </source>
</evidence>